<dbReference type="Pfam" id="PF10686">
    <property type="entry name" value="YAcAr"/>
    <property type="match status" value="1"/>
</dbReference>
<evidence type="ECO:0000313" key="3">
    <source>
        <dbReference type="Proteomes" id="UP000182771"/>
    </source>
</evidence>
<dbReference type="SUPFAM" id="SSF102405">
    <property type="entry name" value="MCP/YpsA-like"/>
    <property type="match status" value="1"/>
</dbReference>
<protein>
    <recommendedName>
        <fullName evidence="1">YspA cpYpsA-related SLOG domain-containing protein</fullName>
    </recommendedName>
</protein>
<name>A0A1H2VBA6_9FLAO</name>
<organism evidence="2 3">
    <name type="scientific">Capnocytophaga granulosa</name>
    <dbReference type="NCBI Taxonomy" id="45242"/>
    <lineage>
        <taxon>Bacteria</taxon>
        <taxon>Pseudomonadati</taxon>
        <taxon>Bacteroidota</taxon>
        <taxon>Flavobacteriia</taxon>
        <taxon>Flavobacteriales</taxon>
        <taxon>Flavobacteriaceae</taxon>
        <taxon>Capnocytophaga</taxon>
    </lineage>
</organism>
<dbReference type="AlphaFoldDB" id="A0A1H2VBA6"/>
<gene>
    <name evidence="2" type="ORF">SAMN05444420_103128</name>
</gene>
<evidence type="ECO:0000313" key="2">
    <source>
        <dbReference type="EMBL" id="SDW65621.1"/>
    </source>
</evidence>
<reference evidence="2 3" key="1">
    <citation type="submission" date="2016-10" db="EMBL/GenBank/DDBJ databases">
        <authorList>
            <person name="Varghese N."/>
            <person name="Submissions S."/>
        </authorList>
    </citation>
    <scope>NUCLEOTIDE SEQUENCE [LARGE SCALE GENOMIC DNA]</scope>
    <source>
        <strain evidence="2 3">DSM 11449</strain>
    </source>
</reference>
<accession>A0A1H2VBA6</accession>
<dbReference type="InterPro" id="IPR019627">
    <property type="entry name" value="YAcAr"/>
</dbReference>
<keyword evidence="3" id="KW-1185">Reference proteome</keyword>
<evidence type="ECO:0000259" key="1">
    <source>
        <dbReference type="Pfam" id="PF10686"/>
    </source>
</evidence>
<dbReference type="Proteomes" id="UP000182771">
    <property type="component" value="Unassembled WGS sequence"/>
</dbReference>
<dbReference type="OrthoDB" id="572639at2"/>
<sequence>MNIAIVGGRDFSDYTLLKESLLAYIDTHETPENIVSGGAKGADTLAAQFATEMDIPLLVFKPDYQKYGRGATLVRNTQIIENADVVFAFWDGQSKGTKDSITKAKKLQKELHIISYGEKTEEN</sequence>
<comment type="caution">
    <text evidence="2">The sequence shown here is derived from an EMBL/GenBank/DDBJ whole genome shotgun (WGS) entry which is preliminary data.</text>
</comment>
<dbReference type="Gene3D" id="3.40.50.450">
    <property type="match status" value="1"/>
</dbReference>
<dbReference type="EMBL" id="FNND01000003">
    <property type="protein sequence ID" value="SDW65621.1"/>
    <property type="molecule type" value="Genomic_DNA"/>
</dbReference>
<dbReference type="GeneID" id="85016939"/>
<dbReference type="RefSeq" id="WP_016420483.1">
    <property type="nucleotide sequence ID" value="NZ_FNND01000003.1"/>
</dbReference>
<feature type="domain" description="YspA cpYpsA-related SLOG" evidence="1">
    <location>
        <begin position="1"/>
        <end position="67"/>
    </location>
</feature>
<proteinExistence type="predicted"/>